<keyword evidence="2" id="KW-0966">Cell projection</keyword>
<accession>A0A3B1DI80</accession>
<dbReference type="PANTHER" id="PTHR43228:SF1">
    <property type="entry name" value="TWO-COMPONENT RESPONSE REGULATOR ARR22"/>
    <property type="match status" value="1"/>
</dbReference>
<dbReference type="PANTHER" id="PTHR43228">
    <property type="entry name" value="TWO-COMPONENT RESPONSE REGULATOR"/>
    <property type="match status" value="1"/>
</dbReference>
<keyword evidence="2" id="KW-0969">Cilium</keyword>
<feature type="domain" description="Response regulatory" evidence="1">
    <location>
        <begin position="2"/>
        <end position="117"/>
    </location>
</feature>
<dbReference type="EMBL" id="UOGK01000003">
    <property type="protein sequence ID" value="VAX35708.1"/>
    <property type="molecule type" value="Genomic_DNA"/>
</dbReference>
<name>A0A3B1DI80_9ZZZZ</name>
<dbReference type="AlphaFoldDB" id="A0A3B1DI80"/>
<organism evidence="2">
    <name type="scientific">hydrothermal vent metagenome</name>
    <dbReference type="NCBI Taxonomy" id="652676"/>
    <lineage>
        <taxon>unclassified sequences</taxon>
        <taxon>metagenomes</taxon>
        <taxon>ecological metagenomes</taxon>
    </lineage>
</organism>
<dbReference type="InterPro" id="IPR001789">
    <property type="entry name" value="Sig_transdc_resp-reg_receiver"/>
</dbReference>
<protein>
    <submittedName>
        <fullName evidence="2">Chemotaxis regulator - transmits chemoreceptor signals to flagellar motor components CheY</fullName>
    </submittedName>
</protein>
<dbReference type="Pfam" id="PF00072">
    <property type="entry name" value="Response_reg"/>
    <property type="match status" value="1"/>
</dbReference>
<keyword evidence="2" id="KW-0675">Receptor</keyword>
<dbReference type="PROSITE" id="PS50110">
    <property type="entry name" value="RESPONSE_REGULATORY"/>
    <property type="match status" value="1"/>
</dbReference>
<dbReference type="InterPro" id="IPR052048">
    <property type="entry name" value="ST_Response_Regulator"/>
</dbReference>
<dbReference type="InterPro" id="IPR011006">
    <property type="entry name" value="CheY-like_superfamily"/>
</dbReference>
<dbReference type="SMART" id="SM00448">
    <property type="entry name" value="REC"/>
    <property type="match status" value="1"/>
</dbReference>
<evidence type="ECO:0000259" key="1">
    <source>
        <dbReference type="PROSITE" id="PS50110"/>
    </source>
</evidence>
<gene>
    <name evidence="2" type="ORF">MNBD_PLANCTO03-1577</name>
</gene>
<sequence length="124" mass="14214">MRVMLVDDSKTIRRIQRSILEQLGYTEIEEACDGQDALSRVAAFQPTLILLDWNMPNMDGLTFLKNFRQKDTATPVIMVTTESEKTRVIEAIRAGVNNYVVKPFTPDLLQQRIRETLEKLKTTA</sequence>
<keyword evidence="2" id="KW-0282">Flagellum</keyword>
<dbReference type="Gene3D" id="3.40.50.2300">
    <property type="match status" value="1"/>
</dbReference>
<evidence type="ECO:0000313" key="2">
    <source>
        <dbReference type="EMBL" id="VAX35708.1"/>
    </source>
</evidence>
<dbReference type="SUPFAM" id="SSF52172">
    <property type="entry name" value="CheY-like"/>
    <property type="match status" value="1"/>
</dbReference>
<dbReference type="GO" id="GO:0000160">
    <property type="term" value="P:phosphorelay signal transduction system"/>
    <property type="evidence" value="ECO:0007669"/>
    <property type="project" value="InterPro"/>
</dbReference>
<reference evidence="2" key="1">
    <citation type="submission" date="2018-06" db="EMBL/GenBank/DDBJ databases">
        <authorList>
            <person name="Zhirakovskaya E."/>
        </authorList>
    </citation>
    <scope>NUCLEOTIDE SEQUENCE</scope>
</reference>
<proteinExistence type="predicted"/>